<evidence type="ECO:0000256" key="6">
    <source>
        <dbReference type="RuleBase" id="RU000461"/>
    </source>
</evidence>
<evidence type="ECO:0000313" key="9">
    <source>
        <dbReference type="Proteomes" id="UP000028545"/>
    </source>
</evidence>
<keyword evidence="7" id="KW-0472">Membrane</keyword>
<dbReference type="Proteomes" id="UP000028545">
    <property type="component" value="Unassembled WGS sequence"/>
</dbReference>
<gene>
    <name evidence="8" type="ORF">SAPIO_CDS0702</name>
</gene>
<dbReference type="EMBL" id="JOWA01000033">
    <property type="protein sequence ID" value="KEZ46385.1"/>
    <property type="molecule type" value="Genomic_DNA"/>
</dbReference>
<comment type="similarity">
    <text evidence="6">Belongs to the cytochrome P450 family.</text>
</comment>
<name>A0A084GGC3_PSEDA</name>
<evidence type="ECO:0000256" key="1">
    <source>
        <dbReference type="ARBA" id="ARBA00001971"/>
    </source>
</evidence>
<dbReference type="InterPro" id="IPR001128">
    <property type="entry name" value="Cyt_P450"/>
</dbReference>
<accession>A0A084GGC3</accession>
<dbReference type="AlphaFoldDB" id="A0A084GGC3"/>
<evidence type="ECO:0000256" key="7">
    <source>
        <dbReference type="SAM" id="Phobius"/>
    </source>
</evidence>
<dbReference type="InterPro" id="IPR050121">
    <property type="entry name" value="Cytochrome_P450_monoxygenase"/>
</dbReference>
<proteinExistence type="inferred from homology"/>
<dbReference type="GO" id="GO:0016705">
    <property type="term" value="F:oxidoreductase activity, acting on paired donors, with incorporation or reduction of molecular oxygen"/>
    <property type="evidence" value="ECO:0007669"/>
    <property type="project" value="InterPro"/>
</dbReference>
<protein>
    <submittedName>
        <fullName evidence="8">Cytochrome p450 monooxygenase</fullName>
    </submittedName>
</protein>
<dbReference type="PANTHER" id="PTHR24305">
    <property type="entry name" value="CYTOCHROME P450"/>
    <property type="match status" value="1"/>
</dbReference>
<keyword evidence="6 8" id="KW-0503">Monooxygenase</keyword>
<dbReference type="GO" id="GO:0004497">
    <property type="term" value="F:monooxygenase activity"/>
    <property type="evidence" value="ECO:0007669"/>
    <property type="project" value="UniProtKB-KW"/>
</dbReference>
<comment type="cofactor">
    <cofactor evidence="1 5">
        <name>heme</name>
        <dbReference type="ChEBI" id="CHEBI:30413"/>
    </cofactor>
</comment>
<feature type="binding site" description="axial binding residue" evidence="5">
    <location>
        <position position="457"/>
    </location>
    <ligand>
        <name>heme</name>
        <dbReference type="ChEBI" id="CHEBI:30413"/>
    </ligand>
    <ligandPart>
        <name>Fe</name>
        <dbReference type="ChEBI" id="CHEBI:18248"/>
    </ligandPart>
</feature>
<feature type="transmembrane region" description="Helical" evidence="7">
    <location>
        <begin position="12"/>
        <end position="33"/>
    </location>
</feature>
<dbReference type="PRINTS" id="PR00463">
    <property type="entry name" value="EP450I"/>
</dbReference>
<keyword evidence="2 5" id="KW-0349">Heme</keyword>
<evidence type="ECO:0000256" key="4">
    <source>
        <dbReference type="ARBA" id="ARBA00023004"/>
    </source>
</evidence>
<dbReference type="GO" id="GO:0005506">
    <property type="term" value="F:iron ion binding"/>
    <property type="evidence" value="ECO:0007669"/>
    <property type="project" value="InterPro"/>
</dbReference>
<dbReference type="SUPFAM" id="SSF48264">
    <property type="entry name" value="Cytochrome P450"/>
    <property type="match status" value="1"/>
</dbReference>
<keyword evidence="4 5" id="KW-0408">Iron</keyword>
<dbReference type="RefSeq" id="XP_016646184.1">
    <property type="nucleotide sequence ID" value="XM_016783418.1"/>
</dbReference>
<evidence type="ECO:0000256" key="2">
    <source>
        <dbReference type="ARBA" id="ARBA00022617"/>
    </source>
</evidence>
<dbReference type="HOGENOM" id="CLU_001570_14_0_1"/>
<keyword evidence="6" id="KW-0560">Oxidoreductase</keyword>
<reference evidence="8 9" key="1">
    <citation type="journal article" date="2014" name="Genome Announc.">
        <title>Draft genome sequence of the pathogenic fungus Scedosporium apiospermum.</title>
        <authorList>
            <person name="Vandeputte P."/>
            <person name="Ghamrawi S."/>
            <person name="Rechenmann M."/>
            <person name="Iltis A."/>
            <person name="Giraud S."/>
            <person name="Fleury M."/>
            <person name="Thornton C."/>
            <person name="Delhaes L."/>
            <person name="Meyer W."/>
            <person name="Papon N."/>
            <person name="Bouchara J.P."/>
        </authorList>
    </citation>
    <scope>NUCLEOTIDE SEQUENCE [LARGE SCALE GENOMIC DNA]</scope>
    <source>
        <strain evidence="8 9">IHEM 14462</strain>
    </source>
</reference>
<keyword evidence="3 5" id="KW-0479">Metal-binding</keyword>
<dbReference type="Pfam" id="PF00067">
    <property type="entry name" value="p450"/>
    <property type="match status" value="1"/>
</dbReference>
<keyword evidence="7" id="KW-1133">Transmembrane helix</keyword>
<evidence type="ECO:0000256" key="5">
    <source>
        <dbReference type="PIRSR" id="PIRSR602401-1"/>
    </source>
</evidence>
<dbReference type="InterPro" id="IPR017972">
    <property type="entry name" value="Cyt_P450_CS"/>
</dbReference>
<dbReference type="KEGG" id="sapo:SAPIO_CDS0702"/>
<sequence length="527" mass="58966">MPSLLLQVIDGPAPLVVLAVGLAVAACSVYVIYQRYFHPLAGYPGPFLASITDLWQVGQYLSLKQPYNLTDLHDIYGEFVRYGPDKLSITAEEAVALVYQKGGRRMPKTEFYDAFGGKTANVFGMRSVDLHSIRRRHMSHSFSLTSVKGMEQYLDANIRILRNKIAGYAKEEKIFDLKKLLHHYTIDVLGELAFGRSFGVQVSDDVLVPRVVPHTLLGSVTGAWPAMTHTLRKWLPLIPHRGLQDLFKGRAECVQLASECVERRLDEVRKGKKDGAQRKDILTSLILAKHPDTGEHIAKIDLEAEAFGFIIAGTHTTSATATLLFYNLLHNPDILQNCVQEIDDKLPPLEADKAAYSVTEAENSLPYLRACVRENFRLTPVFSMPLERRVTDPEGILVAGRHIKQGMSIAVCNHAFHHNPRVWGDEHNIFDPSRWNVRETADRARYLMHFGLGSRQCLGKTVAQTNIYKLTSTLLHEFDFQIADPAERDEAASGGFRGRLPEMISVGVSDLKGPLMVTAKVRKGDEK</sequence>
<dbReference type="InterPro" id="IPR002401">
    <property type="entry name" value="Cyt_P450_E_grp-I"/>
</dbReference>
<evidence type="ECO:0000313" key="8">
    <source>
        <dbReference type="EMBL" id="KEZ46385.1"/>
    </source>
</evidence>
<dbReference type="OMA" id="FTMPLWR"/>
<dbReference type="PROSITE" id="PS00086">
    <property type="entry name" value="CYTOCHROME_P450"/>
    <property type="match status" value="1"/>
</dbReference>
<keyword evidence="9" id="KW-1185">Reference proteome</keyword>
<dbReference type="GO" id="GO:0020037">
    <property type="term" value="F:heme binding"/>
    <property type="evidence" value="ECO:0007669"/>
    <property type="project" value="InterPro"/>
</dbReference>
<dbReference type="InterPro" id="IPR036396">
    <property type="entry name" value="Cyt_P450_sf"/>
</dbReference>
<dbReference type="VEuPathDB" id="FungiDB:SAPIO_CDS0702"/>
<organism evidence="8 9">
    <name type="scientific">Pseudallescheria apiosperma</name>
    <name type="common">Scedosporium apiospermum</name>
    <dbReference type="NCBI Taxonomy" id="563466"/>
    <lineage>
        <taxon>Eukaryota</taxon>
        <taxon>Fungi</taxon>
        <taxon>Dikarya</taxon>
        <taxon>Ascomycota</taxon>
        <taxon>Pezizomycotina</taxon>
        <taxon>Sordariomycetes</taxon>
        <taxon>Hypocreomycetidae</taxon>
        <taxon>Microascales</taxon>
        <taxon>Microascaceae</taxon>
        <taxon>Scedosporium</taxon>
    </lineage>
</organism>
<dbReference type="GeneID" id="27718854"/>
<dbReference type="Gene3D" id="1.10.630.10">
    <property type="entry name" value="Cytochrome P450"/>
    <property type="match status" value="1"/>
</dbReference>
<dbReference type="OrthoDB" id="1470350at2759"/>
<dbReference type="PRINTS" id="PR00385">
    <property type="entry name" value="P450"/>
</dbReference>
<evidence type="ECO:0000256" key="3">
    <source>
        <dbReference type="ARBA" id="ARBA00022723"/>
    </source>
</evidence>
<dbReference type="PANTHER" id="PTHR24305:SF103">
    <property type="entry name" value="P450, PUTATIVE (EUROFUNG)-RELATED"/>
    <property type="match status" value="1"/>
</dbReference>
<comment type="caution">
    <text evidence="8">The sequence shown here is derived from an EMBL/GenBank/DDBJ whole genome shotgun (WGS) entry which is preliminary data.</text>
</comment>
<keyword evidence="7" id="KW-0812">Transmembrane</keyword>